<dbReference type="AlphaFoldDB" id="A0A3P7IYC7"/>
<evidence type="ECO:0000256" key="1">
    <source>
        <dbReference type="SAM" id="MobiDB-lite"/>
    </source>
</evidence>
<keyword evidence="3" id="KW-1185">Reference proteome</keyword>
<evidence type="ECO:0000313" key="2">
    <source>
        <dbReference type="EMBL" id="VDM75496.1"/>
    </source>
</evidence>
<proteinExistence type="predicted"/>
<reference evidence="2 3" key="1">
    <citation type="submission" date="2018-11" db="EMBL/GenBank/DDBJ databases">
        <authorList>
            <consortium name="Pathogen Informatics"/>
        </authorList>
    </citation>
    <scope>NUCLEOTIDE SEQUENCE [LARGE SCALE GENOMIC DNA]</scope>
</reference>
<organism evidence="2 3">
    <name type="scientific">Strongylus vulgaris</name>
    <name type="common">Blood worm</name>
    <dbReference type="NCBI Taxonomy" id="40348"/>
    <lineage>
        <taxon>Eukaryota</taxon>
        <taxon>Metazoa</taxon>
        <taxon>Ecdysozoa</taxon>
        <taxon>Nematoda</taxon>
        <taxon>Chromadorea</taxon>
        <taxon>Rhabditida</taxon>
        <taxon>Rhabditina</taxon>
        <taxon>Rhabditomorpha</taxon>
        <taxon>Strongyloidea</taxon>
        <taxon>Strongylidae</taxon>
        <taxon>Strongylus</taxon>
    </lineage>
</organism>
<name>A0A3P7IYC7_STRVU</name>
<dbReference type="EMBL" id="UYYB01095406">
    <property type="protein sequence ID" value="VDM75496.1"/>
    <property type="molecule type" value="Genomic_DNA"/>
</dbReference>
<evidence type="ECO:0000313" key="3">
    <source>
        <dbReference type="Proteomes" id="UP000270094"/>
    </source>
</evidence>
<sequence>NDDGSVGGLNDGESVNERSSLTRVTPAVTPLPHETELSRPRRHTKAKALPKPISIGKRQPNKPKSATLTEGEFRDSNDLEPGLTADRKLNKFFSFI</sequence>
<feature type="region of interest" description="Disordered" evidence="1">
    <location>
        <begin position="1"/>
        <end position="83"/>
    </location>
</feature>
<dbReference type="OrthoDB" id="5910743at2759"/>
<gene>
    <name evidence="2" type="ORF">SVUK_LOCUS10494</name>
</gene>
<feature type="compositionally biased region" description="Gly residues" evidence="1">
    <location>
        <begin position="1"/>
        <end position="10"/>
    </location>
</feature>
<protein>
    <submittedName>
        <fullName evidence="2">Uncharacterized protein</fullName>
    </submittedName>
</protein>
<dbReference type="Proteomes" id="UP000270094">
    <property type="component" value="Unassembled WGS sequence"/>
</dbReference>
<feature type="non-terminal residue" evidence="2">
    <location>
        <position position="1"/>
    </location>
</feature>
<accession>A0A3P7IYC7</accession>